<reference evidence="1 2" key="1">
    <citation type="journal article" date="2014" name="Nat. Genet.">
        <title>Genome and transcriptome of the porcine whipworm Trichuris suis.</title>
        <authorList>
            <person name="Jex A.R."/>
            <person name="Nejsum P."/>
            <person name="Schwarz E.M."/>
            <person name="Hu L."/>
            <person name="Young N.D."/>
            <person name="Hall R.S."/>
            <person name="Korhonen P.K."/>
            <person name="Liao S."/>
            <person name="Thamsborg S."/>
            <person name="Xia J."/>
            <person name="Xu P."/>
            <person name="Wang S."/>
            <person name="Scheerlinck J.P."/>
            <person name="Hofmann A."/>
            <person name="Sternberg P.W."/>
            <person name="Wang J."/>
            <person name="Gasser R.B."/>
        </authorList>
    </citation>
    <scope>NUCLEOTIDE SEQUENCE [LARGE SCALE GENOMIC DNA]</scope>
    <source>
        <strain evidence="1">DCEP-RM93M</strain>
    </source>
</reference>
<proteinExistence type="predicted"/>
<sequence length="83" mass="8793">MLRRLCNNMTGAALDGSAVIPPKGLLNGKQKGPAQLAVAAEMLRRLCNNILLPFVIHQGTNFNFSCLPAFAVDLSGLTGDLRG</sequence>
<evidence type="ECO:0000313" key="1">
    <source>
        <dbReference type="EMBL" id="KFD49650.1"/>
    </source>
</evidence>
<dbReference type="Proteomes" id="UP000030764">
    <property type="component" value="Unassembled WGS sequence"/>
</dbReference>
<protein>
    <submittedName>
        <fullName evidence="1">Uncharacterized protein</fullName>
    </submittedName>
</protein>
<dbReference type="EMBL" id="KL363266">
    <property type="protein sequence ID" value="KFD49650.1"/>
    <property type="molecule type" value="Genomic_DNA"/>
</dbReference>
<name>A0A085LXF4_9BILA</name>
<gene>
    <name evidence="1" type="ORF">M513_09482</name>
</gene>
<evidence type="ECO:0000313" key="2">
    <source>
        <dbReference type="Proteomes" id="UP000030764"/>
    </source>
</evidence>
<keyword evidence="2" id="KW-1185">Reference proteome</keyword>
<dbReference type="AlphaFoldDB" id="A0A085LXF4"/>
<organism evidence="1 2">
    <name type="scientific">Trichuris suis</name>
    <name type="common">pig whipworm</name>
    <dbReference type="NCBI Taxonomy" id="68888"/>
    <lineage>
        <taxon>Eukaryota</taxon>
        <taxon>Metazoa</taxon>
        <taxon>Ecdysozoa</taxon>
        <taxon>Nematoda</taxon>
        <taxon>Enoplea</taxon>
        <taxon>Dorylaimia</taxon>
        <taxon>Trichinellida</taxon>
        <taxon>Trichuridae</taxon>
        <taxon>Trichuris</taxon>
    </lineage>
</organism>
<accession>A0A085LXF4</accession>